<evidence type="ECO:0000256" key="10">
    <source>
        <dbReference type="PROSITE-ProRule" id="PRU00282"/>
    </source>
</evidence>
<comment type="subcellular location">
    <subcellularLocation>
        <location evidence="1">Mitochondrion inner membrane</location>
        <topology evidence="1">Multi-pass membrane protein</topology>
    </subcellularLocation>
</comment>
<evidence type="ECO:0000256" key="2">
    <source>
        <dbReference type="ARBA" id="ARBA00006375"/>
    </source>
</evidence>
<evidence type="ECO:0000256" key="9">
    <source>
        <dbReference type="ARBA" id="ARBA00023136"/>
    </source>
</evidence>
<evidence type="ECO:0000256" key="3">
    <source>
        <dbReference type="ARBA" id="ARBA00022448"/>
    </source>
</evidence>
<accession>A0A9Q0XFR6</accession>
<evidence type="ECO:0000256" key="4">
    <source>
        <dbReference type="ARBA" id="ARBA00022692"/>
    </source>
</evidence>
<evidence type="ECO:0000313" key="13">
    <source>
        <dbReference type="Proteomes" id="UP001142489"/>
    </source>
</evidence>
<dbReference type="Gene3D" id="1.50.40.10">
    <property type="entry name" value="Mitochondrial carrier domain"/>
    <property type="match status" value="1"/>
</dbReference>
<dbReference type="PANTHER" id="PTHR45928:SF2">
    <property type="entry name" value="SOLUTE CARRIER FAMILY 25 MEMBER 35"/>
    <property type="match status" value="1"/>
</dbReference>
<keyword evidence="9 10" id="KW-0472">Membrane</keyword>
<name>A0A9Q0XFR6_9SAUR</name>
<keyword evidence="13" id="KW-1185">Reference proteome</keyword>
<dbReference type="AlphaFoldDB" id="A0A9Q0XFR6"/>
<dbReference type="PROSITE" id="PS50920">
    <property type="entry name" value="SOLCAR"/>
    <property type="match status" value="3"/>
</dbReference>
<protein>
    <recommendedName>
        <fullName evidence="14">Solute carrier family 25 member 35</fullName>
    </recommendedName>
</protein>
<evidence type="ECO:0000256" key="1">
    <source>
        <dbReference type="ARBA" id="ARBA00004448"/>
    </source>
</evidence>
<evidence type="ECO:0000313" key="12">
    <source>
        <dbReference type="EMBL" id="KAJ7313069.1"/>
    </source>
</evidence>
<dbReference type="Pfam" id="PF00153">
    <property type="entry name" value="Mito_carr"/>
    <property type="match status" value="3"/>
</dbReference>
<evidence type="ECO:0000256" key="8">
    <source>
        <dbReference type="ARBA" id="ARBA00023128"/>
    </source>
</evidence>
<feature type="repeat" description="Solcar" evidence="10">
    <location>
        <begin position="1"/>
        <end position="90"/>
    </location>
</feature>
<dbReference type="InterPro" id="IPR051508">
    <property type="entry name" value="Mito_Carrier_Antiporter"/>
</dbReference>
<dbReference type="EMBL" id="JAPFRF010000012">
    <property type="protein sequence ID" value="KAJ7313069.1"/>
    <property type="molecule type" value="Genomic_DNA"/>
</dbReference>
<dbReference type="FunFam" id="1.50.40.10:FF:000039">
    <property type="entry name" value="Solute carrier family 25 member 35"/>
    <property type="match status" value="1"/>
</dbReference>
<dbReference type="SUPFAM" id="SSF103506">
    <property type="entry name" value="Mitochondrial carrier"/>
    <property type="match status" value="1"/>
</dbReference>
<reference evidence="12" key="1">
    <citation type="journal article" date="2023" name="DNA Res.">
        <title>Chromosome-level genome assembly of Phrynocephalus forsythii using third-generation DNA sequencing and Hi-C analysis.</title>
        <authorList>
            <person name="Qi Y."/>
            <person name="Zhao W."/>
            <person name="Zhao Y."/>
            <person name="Niu C."/>
            <person name="Cao S."/>
            <person name="Zhang Y."/>
        </authorList>
    </citation>
    <scope>NUCLEOTIDE SEQUENCE</scope>
    <source>
        <tissue evidence="12">Muscle</tissue>
    </source>
</reference>
<dbReference type="GO" id="GO:0005743">
    <property type="term" value="C:mitochondrial inner membrane"/>
    <property type="evidence" value="ECO:0007669"/>
    <property type="project" value="UniProtKB-SubCell"/>
</dbReference>
<dbReference type="OrthoDB" id="6703404at2759"/>
<organism evidence="12 13">
    <name type="scientific">Phrynocephalus forsythii</name>
    <dbReference type="NCBI Taxonomy" id="171643"/>
    <lineage>
        <taxon>Eukaryota</taxon>
        <taxon>Metazoa</taxon>
        <taxon>Chordata</taxon>
        <taxon>Craniata</taxon>
        <taxon>Vertebrata</taxon>
        <taxon>Euteleostomi</taxon>
        <taxon>Lepidosauria</taxon>
        <taxon>Squamata</taxon>
        <taxon>Bifurcata</taxon>
        <taxon>Unidentata</taxon>
        <taxon>Episquamata</taxon>
        <taxon>Toxicofera</taxon>
        <taxon>Iguania</taxon>
        <taxon>Acrodonta</taxon>
        <taxon>Agamidae</taxon>
        <taxon>Agaminae</taxon>
        <taxon>Phrynocephalus</taxon>
    </lineage>
</organism>
<evidence type="ECO:0000256" key="7">
    <source>
        <dbReference type="ARBA" id="ARBA00022989"/>
    </source>
</evidence>
<proteinExistence type="inferred from homology"/>
<keyword evidence="3 11" id="KW-0813">Transport</keyword>
<comment type="caution">
    <text evidence="12">The sequence shown here is derived from an EMBL/GenBank/DDBJ whole genome shotgun (WGS) entry which is preliminary data.</text>
</comment>
<evidence type="ECO:0000256" key="6">
    <source>
        <dbReference type="ARBA" id="ARBA00022792"/>
    </source>
</evidence>
<evidence type="ECO:0008006" key="14">
    <source>
        <dbReference type="Google" id="ProtNLM"/>
    </source>
</evidence>
<keyword evidence="5" id="KW-0677">Repeat</keyword>
<dbReference type="Proteomes" id="UP001142489">
    <property type="component" value="Unassembled WGS sequence"/>
</dbReference>
<sequence length="302" mass="32786">MDFILSGVAACGACLFTNPLEVVKTRMQLQGELRQPGTYTRHYRNVFHAFYTIGRVDGLAALQRGLLPALCYQFAFNGLRLGIYGIVETKGYLRAPDGRISPLRTVAAGAMAGAVAALASSPIYLVKTHIQAQSAAEIAVGHQYQHQGMFHALLMIHKEHGVLGLWRGAVSSVPRVMVGSSTQLATFSSAKDFLAHLEVFPKDSWQVALSASMISSTTVALTMSPFDVASTRLYNQPVSPEGQGLIYKGLLDCLAKIIRSEGFFGIYKGLGASYFRIGPHTILSLFFWDQLRHGYAAPASGR</sequence>
<keyword evidence="4 10" id="KW-0812">Transmembrane</keyword>
<keyword evidence="7" id="KW-1133">Transmembrane helix</keyword>
<dbReference type="PANTHER" id="PTHR45928">
    <property type="entry name" value="RE38146P"/>
    <property type="match status" value="1"/>
</dbReference>
<keyword evidence="6" id="KW-0999">Mitochondrion inner membrane</keyword>
<comment type="similarity">
    <text evidence="2 11">Belongs to the mitochondrial carrier (TC 2.A.29) family.</text>
</comment>
<feature type="repeat" description="Solcar" evidence="10">
    <location>
        <begin position="100"/>
        <end position="193"/>
    </location>
</feature>
<evidence type="ECO:0000256" key="5">
    <source>
        <dbReference type="ARBA" id="ARBA00022737"/>
    </source>
</evidence>
<gene>
    <name evidence="12" type="ORF">JRQ81_004336</name>
</gene>
<dbReference type="InterPro" id="IPR023395">
    <property type="entry name" value="MCP_dom_sf"/>
</dbReference>
<dbReference type="InterPro" id="IPR018108">
    <property type="entry name" value="MCP_transmembrane"/>
</dbReference>
<keyword evidence="8" id="KW-0496">Mitochondrion</keyword>
<feature type="repeat" description="Solcar" evidence="10">
    <location>
        <begin position="203"/>
        <end position="294"/>
    </location>
</feature>
<evidence type="ECO:0000256" key="11">
    <source>
        <dbReference type="RuleBase" id="RU000488"/>
    </source>
</evidence>